<dbReference type="Proteomes" id="UP000286181">
    <property type="component" value="Unassembled WGS sequence"/>
</dbReference>
<dbReference type="RefSeq" id="WP_118372371.1">
    <property type="nucleotide sequence ID" value="NZ_QROF01000015.1"/>
</dbReference>
<organism evidence="1 2">
    <name type="scientific">Agathobacter rectalis</name>
    <dbReference type="NCBI Taxonomy" id="39491"/>
    <lineage>
        <taxon>Bacteria</taxon>
        <taxon>Bacillati</taxon>
        <taxon>Bacillota</taxon>
        <taxon>Clostridia</taxon>
        <taxon>Lachnospirales</taxon>
        <taxon>Lachnospiraceae</taxon>
        <taxon>Agathobacter</taxon>
    </lineage>
</organism>
<name>A0A415I3H0_9FIRM</name>
<sequence length="352" mass="41646">MHKTIFSIKNRLENSFGIWRFHQYIQYFLGDIGLVLSRKNIWTYKDFLFWRKKTYHSKDQIPTTYYVIRRRSGHKKLEGSQNMGICGWMMFTLGDIAYALKNNFVPVIDMMTYSNSYLMPDDVNKYNAWEFFFKPVIPYNLKKLRANGNVIISTGILESEMPSYDVLMDSDWEHLNLKQWRNLTTLYMEPQESIQQNAKKFLDQYHFSEHKTLGVLCRGTDFVTEKPHGHPIQPDIATVIHDVENAMFKYGFTQIYLATEDFDIYYQFKSHFKNKVITYSAPNVKYERGPYLKNVYHTTEYLKQNGLNYLTSIWIMSKCNGIVGGITSGTLAALLFGNNFEYVFYYREGYYD</sequence>
<dbReference type="AlphaFoldDB" id="A0A415I3H0"/>
<proteinExistence type="predicted"/>
<gene>
    <name evidence="1" type="ORF">DW038_13735</name>
</gene>
<dbReference type="Gene3D" id="3.40.50.11350">
    <property type="match status" value="1"/>
</dbReference>
<accession>A0A415I3H0</accession>
<protein>
    <submittedName>
        <fullName evidence="1">Uncharacterized protein</fullName>
    </submittedName>
</protein>
<reference evidence="1 2" key="1">
    <citation type="submission" date="2018-08" db="EMBL/GenBank/DDBJ databases">
        <title>A genome reference for cultivated species of the human gut microbiota.</title>
        <authorList>
            <person name="Zou Y."/>
            <person name="Xue W."/>
            <person name="Luo G."/>
        </authorList>
    </citation>
    <scope>NUCLEOTIDE SEQUENCE [LARGE SCALE GENOMIC DNA]</scope>
    <source>
        <strain evidence="1 2">AF39-14AC</strain>
    </source>
</reference>
<dbReference type="EMBL" id="QROF01000015">
    <property type="protein sequence ID" value="RHL02171.1"/>
    <property type="molecule type" value="Genomic_DNA"/>
</dbReference>
<comment type="caution">
    <text evidence="1">The sequence shown here is derived from an EMBL/GenBank/DDBJ whole genome shotgun (WGS) entry which is preliminary data.</text>
</comment>
<evidence type="ECO:0000313" key="1">
    <source>
        <dbReference type="EMBL" id="RHL02171.1"/>
    </source>
</evidence>
<evidence type="ECO:0000313" key="2">
    <source>
        <dbReference type="Proteomes" id="UP000286181"/>
    </source>
</evidence>